<protein>
    <recommendedName>
        <fullName evidence="3">DUF559 domain-containing protein</fullName>
    </recommendedName>
</protein>
<dbReference type="AlphaFoldDB" id="A0A147EJV8"/>
<evidence type="ECO:0000313" key="1">
    <source>
        <dbReference type="EMBL" id="KTR84557.1"/>
    </source>
</evidence>
<comment type="caution">
    <text evidence="1">The sequence shown here is derived from an EMBL/GenBank/DDBJ whole genome shotgun (WGS) entry which is preliminary data.</text>
</comment>
<sequence length="299" mass="33081">MYRASELIDAGVSADRLRAHDVRRIGRGLVIHPEYEYDHFAYRDRCVAIGQTLRPEHFLSRRSAAAVYGIPCPIPPGGRVDVASFSPHRAPRHRLIAGHRVKPGGLHWTEHDGITLPTPADVWCQLASVIAFRELVAAGDFLISGRRTLDGTGGRTPPLCTARDLELARSRHRNTLGAPVRQRALPLLRAPVDSPPESYIRLIIREAGFDEPLVACPVPTWERVLHADLGYPELRIAIEYEGAHHFSSERQVRRDAIRRKQMARAGWTVILAMDDDVADPASFIGALGHAVESALGNPP</sequence>
<evidence type="ECO:0008006" key="3">
    <source>
        <dbReference type="Google" id="ProtNLM"/>
    </source>
</evidence>
<dbReference type="Proteomes" id="UP000070810">
    <property type="component" value="Unassembled WGS sequence"/>
</dbReference>
<dbReference type="EMBL" id="LDRK01000073">
    <property type="protein sequence ID" value="KTR84557.1"/>
    <property type="molecule type" value="Genomic_DNA"/>
</dbReference>
<gene>
    <name evidence="1" type="ORF">NS354_09965</name>
</gene>
<dbReference type="PATRIC" id="fig|1079994.3.peg.2270"/>
<dbReference type="SUPFAM" id="SSF52980">
    <property type="entry name" value="Restriction endonuclease-like"/>
    <property type="match status" value="1"/>
</dbReference>
<keyword evidence="2" id="KW-1185">Reference proteome</keyword>
<evidence type="ECO:0000313" key="2">
    <source>
        <dbReference type="Proteomes" id="UP000070810"/>
    </source>
</evidence>
<proteinExistence type="predicted"/>
<name>A0A147EJV8_9MICO</name>
<organism evidence="1 2">
    <name type="scientific">Leucobacter chromiiresistens</name>
    <dbReference type="NCBI Taxonomy" id="1079994"/>
    <lineage>
        <taxon>Bacteria</taxon>
        <taxon>Bacillati</taxon>
        <taxon>Actinomycetota</taxon>
        <taxon>Actinomycetes</taxon>
        <taxon>Micrococcales</taxon>
        <taxon>Microbacteriaceae</taxon>
        <taxon>Leucobacter</taxon>
    </lineage>
</organism>
<dbReference type="InterPro" id="IPR011335">
    <property type="entry name" value="Restrct_endonuc-II-like"/>
</dbReference>
<dbReference type="Gene3D" id="3.40.960.10">
    <property type="entry name" value="VSR Endonuclease"/>
    <property type="match status" value="1"/>
</dbReference>
<accession>A0A147EJV8</accession>
<reference evidence="1 2" key="1">
    <citation type="journal article" date="2016" name="Front. Microbiol.">
        <title>Genomic Resource of Rice Seed Associated Bacteria.</title>
        <authorList>
            <person name="Midha S."/>
            <person name="Bansal K."/>
            <person name="Sharma S."/>
            <person name="Kumar N."/>
            <person name="Patil P.P."/>
            <person name="Chaudhry V."/>
            <person name="Patil P.B."/>
        </authorList>
    </citation>
    <scope>NUCLEOTIDE SEQUENCE [LARGE SCALE GENOMIC DNA]</scope>
    <source>
        <strain evidence="1 2">NS354</strain>
    </source>
</reference>